<keyword evidence="2" id="KW-1185">Reference proteome</keyword>
<gene>
    <name evidence="1" type="ORF">WMSIL1_LOCUS1909</name>
</gene>
<protein>
    <submittedName>
        <fullName evidence="1">Uncharacterized protein</fullName>
    </submittedName>
</protein>
<name>A0A564Y146_HYMDI</name>
<dbReference type="AlphaFoldDB" id="A0A564Y146"/>
<reference evidence="1 2" key="1">
    <citation type="submission" date="2019-07" db="EMBL/GenBank/DDBJ databases">
        <authorList>
            <person name="Jastrzebski P J."/>
            <person name="Paukszto L."/>
            <person name="Jastrzebski P J."/>
        </authorList>
    </citation>
    <scope>NUCLEOTIDE SEQUENCE [LARGE SCALE GENOMIC DNA]</scope>
    <source>
        <strain evidence="1 2">WMS-il1</strain>
    </source>
</reference>
<organism evidence="1 2">
    <name type="scientific">Hymenolepis diminuta</name>
    <name type="common">Rat tapeworm</name>
    <dbReference type="NCBI Taxonomy" id="6216"/>
    <lineage>
        <taxon>Eukaryota</taxon>
        <taxon>Metazoa</taxon>
        <taxon>Spiralia</taxon>
        <taxon>Lophotrochozoa</taxon>
        <taxon>Platyhelminthes</taxon>
        <taxon>Cestoda</taxon>
        <taxon>Eucestoda</taxon>
        <taxon>Cyclophyllidea</taxon>
        <taxon>Hymenolepididae</taxon>
        <taxon>Hymenolepis</taxon>
    </lineage>
</organism>
<evidence type="ECO:0000313" key="2">
    <source>
        <dbReference type="Proteomes" id="UP000321570"/>
    </source>
</evidence>
<dbReference type="Proteomes" id="UP000321570">
    <property type="component" value="Unassembled WGS sequence"/>
</dbReference>
<sequence length="65" mass="7526">MELEFFNANCAFSEYRTTRIQKSDKAVRRKSNGVMGLLPIHVVKMTVFLKYVKIFRVLVSLNSSL</sequence>
<evidence type="ECO:0000313" key="1">
    <source>
        <dbReference type="EMBL" id="VUZ40992.1"/>
    </source>
</evidence>
<dbReference type="EMBL" id="CABIJS010000044">
    <property type="protein sequence ID" value="VUZ40992.1"/>
    <property type="molecule type" value="Genomic_DNA"/>
</dbReference>
<accession>A0A564Y146</accession>
<proteinExistence type="predicted"/>